<evidence type="ECO:0000259" key="1">
    <source>
        <dbReference type="PROSITE" id="PS50878"/>
    </source>
</evidence>
<dbReference type="SUPFAM" id="SSF56672">
    <property type="entry name" value="DNA/RNA polymerases"/>
    <property type="match status" value="1"/>
</dbReference>
<reference evidence="2" key="1">
    <citation type="submission" date="2018-11" db="EMBL/GenBank/DDBJ databases">
        <authorList>
            <person name="Alioto T."/>
            <person name="Alioto T."/>
        </authorList>
    </citation>
    <scope>NUCLEOTIDE SEQUENCE</scope>
</reference>
<dbReference type="PANTHER" id="PTHR33332">
    <property type="entry name" value="REVERSE TRANSCRIPTASE DOMAIN-CONTAINING PROTEIN"/>
    <property type="match status" value="1"/>
</dbReference>
<sequence>MEHIIFSSIMNYLDNNNLLSSYQYGFRKNHSCEQQLINTTEDLARIRDNKSQADILILDFSKAFDTVPHRHLVHKLRKKGIDKYTVNWIDNWLQNRKQTVLLDGFKSHPATVRSGVPQGTVLGPLLFLLYINDIGDNLTTGTSIRLFADDCLLYRDIKTHNDTEILQKDLTELEKWSIDWKMSFNPKKCYVLQTTHNIRNRIIRPYFLHSTKLELKEHNPYLGVELDSKLNWNHHITSKVNKASQQLNFKILYHQVATEIPQYYLINNRKTRHSHTVSIMQPQCNTSEYEYSFYPRTIRDWNHLPGNIATDTDSDSFKENLWSHFHPETRVTVML</sequence>
<comment type="caution">
    <text evidence="2">The sequence shown here is derived from an EMBL/GenBank/DDBJ whole genome shotgun (WGS) entry which is preliminary data.</text>
</comment>
<dbReference type="Pfam" id="PF00078">
    <property type="entry name" value="RVT_1"/>
    <property type="match status" value="1"/>
</dbReference>
<feature type="domain" description="Reverse transcriptase" evidence="1">
    <location>
        <begin position="1"/>
        <end position="226"/>
    </location>
</feature>
<dbReference type="OrthoDB" id="6243574at2759"/>
<name>A0A8B6GQN3_MYTGA</name>
<gene>
    <name evidence="2" type="ORF">MGAL_10B001354</name>
</gene>
<protein>
    <recommendedName>
        <fullName evidence="1">Reverse transcriptase domain-containing protein</fullName>
    </recommendedName>
</protein>
<organism evidence="2 3">
    <name type="scientific">Mytilus galloprovincialis</name>
    <name type="common">Mediterranean mussel</name>
    <dbReference type="NCBI Taxonomy" id="29158"/>
    <lineage>
        <taxon>Eukaryota</taxon>
        <taxon>Metazoa</taxon>
        <taxon>Spiralia</taxon>
        <taxon>Lophotrochozoa</taxon>
        <taxon>Mollusca</taxon>
        <taxon>Bivalvia</taxon>
        <taxon>Autobranchia</taxon>
        <taxon>Pteriomorphia</taxon>
        <taxon>Mytilida</taxon>
        <taxon>Mytiloidea</taxon>
        <taxon>Mytilidae</taxon>
        <taxon>Mytilinae</taxon>
        <taxon>Mytilus</taxon>
    </lineage>
</organism>
<keyword evidence="3" id="KW-1185">Reference proteome</keyword>
<dbReference type="Proteomes" id="UP000596742">
    <property type="component" value="Unassembled WGS sequence"/>
</dbReference>
<dbReference type="EMBL" id="UYJE01008812">
    <property type="protein sequence ID" value="VDI67542.1"/>
    <property type="molecule type" value="Genomic_DNA"/>
</dbReference>
<dbReference type="InterPro" id="IPR000477">
    <property type="entry name" value="RT_dom"/>
</dbReference>
<evidence type="ECO:0000313" key="3">
    <source>
        <dbReference type="Proteomes" id="UP000596742"/>
    </source>
</evidence>
<evidence type="ECO:0000313" key="2">
    <source>
        <dbReference type="EMBL" id="VDI67542.1"/>
    </source>
</evidence>
<proteinExistence type="predicted"/>
<dbReference type="AlphaFoldDB" id="A0A8B6GQN3"/>
<dbReference type="InterPro" id="IPR043502">
    <property type="entry name" value="DNA/RNA_pol_sf"/>
</dbReference>
<dbReference type="PROSITE" id="PS50878">
    <property type="entry name" value="RT_POL"/>
    <property type="match status" value="1"/>
</dbReference>
<dbReference type="CDD" id="cd01650">
    <property type="entry name" value="RT_nLTR_like"/>
    <property type="match status" value="1"/>
</dbReference>
<accession>A0A8B6GQN3</accession>